<dbReference type="Proteomes" id="UP000465622">
    <property type="component" value="Chromosome"/>
</dbReference>
<dbReference type="EMBL" id="AP022567">
    <property type="protein sequence ID" value="BBX33632.1"/>
    <property type="molecule type" value="Genomic_DNA"/>
</dbReference>
<protein>
    <submittedName>
        <fullName evidence="2">Uncharacterized protein</fullName>
    </submittedName>
</protein>
<keyword evidence="3" id="KW-1185">Reference proteome</keyword>
<dbReference type="RefSeq" id="WP_036431358.1">
    <property type="nucleotide sequence ID" value="NZ_AP022567.1"/>
</dbReference>
<feature type="compositionally biased region" description="Basic and acidic residues" evidence="1">
    <location>
        <begin position="52"/>
        <end position="61"/>
    </location>
</feature>
<sequence>MRAEDIELEAIVAEVSERCILPETPIYRLRNQPTKPLRKRRAPARRSTRAPFDVDKVHPHD</sequence>
<evidence type="ECO:0000313" key="3">
    <source>
        <dbReference type="Proteomes" id="UP000465622"/>
    </source>
</evidence>
<reference evidence="2 3" key="1">
    <citation type="journal article" date="2019" name="Emerg. Microbes Infect.">
        <title>Comprehensive subspecies identification of 175 nontuberculous mycobacteria species based on 7547 genomic profiles.</title>
        <authorList>
            <person name="Matsumoto Y."/>
            <person name="Kinjo T."/>
            <person name="Motooka D."/>
            <person name="Nabeya D."/>
            <person name="Jung N."/>
            <person name="Uechi K."/>
            <person name="Horii T."/>
            <person name="Iida T."/>
            <person name="Fujita J."/>
            <person name="Nakamura S."/>
        </authorList>
    </citation>
    <scope>NUCLEOTIDE SEQUENCE [LARGE SCALE GENOMIC DNA]</scope>
    <source>
        <strain evidence="2 3">JCM 12375</strain>
    </source>
</reference>
<organism evidence="2 3">
    <name type="scientific">Mycolicibacterium mageritense</name>
    <name type="common">Mycobacterium mageritense</name>
    <dbReference type="NCBI Taxonomy" id="53462"/>
    <lineage>
        <taxon>Bacteria</taxon>
        <taxon>Bacillati</taxon>
        <taxon>Actinomycetota</taxon>
        <taxon>Actinomycetes</taxon>
        <taxon>Mycobacteriales</taxon>
        <taxon>Mycobacteriaceae</taxon>
        <taxon>Mycolicibacterium</taxon>
    </lineage>
</organism>
<evidence type="ECO:0000256" key="1">
    <source>
        <dbReference type="SAM" id="MobiDB-lite"/>
    </source>
</evidence>
<feature type="region of interest" description="Disordered" evidence="1">
    <location>
        <begin position="31"/>
        <end position="61"/>
    </location>
</feature>
<proteinExistence type="predicted"/>
<accession>A0ABM7HSU4</accession>
<gene>
    <name evidence="2" type="ORF">MMAGJ_29140</name>
</gene>
<name>A0ABM7HSU4_MYCME</name>
<feature type="compositionally biased region" description="Basic residues" evidence="1">
    <location>
        <begin position="36"/>
        <end position="48"/>
    </location>
</feature>
<evidence type="ECO:0000313" key="2">
    <source>
        <dbReference type="EMBL" id="BBX33632.1"/>
    </source>
</evidence>